<dbReference type="PANTHER" id="PTHR11439:SF495">
    <property type="entry name" value="REVERSE TRANSCRIPTASE, RNA-DEPENDENT DNA POLYMERASE-RELATED"/>
    <property type="match status" value="1"/>
</dbReference>
<protein>
    <submittedName>
        <fullName evidence="5">Ribonuclease H-like domain-containing protein</fullName>
    </submittedName>
</protein>
<reference evidence="5" key="1">
    <citation type="journal article" date="2022" name="Int. J. Mol. Sci.">
        <title>Draft Genome of Tanacetum Coccineum: Genomic Comparison of Closely Related Tanacetum-Family Plants.</title>
        <authorList>
            <person name="Yamashiro T."/>
            <person name="Shiraishi A."/>
            <person name="Nakayama K."/>
            <person name="Satake H."/>
        </authorList>
    </citation>
    <scope>NUCLEOTIDE SEQUENCE</scope>
</reference>
<dbReference type="Proteomes" id="UP001151760">
    <property type="component" value="Unassembled WGS sequence"/>
</dbReference>
<evidence type="ECO:0000259" key="4">
    <source>
        <dbReference type="Pfam" id="PF07727"/>
    </source>
</evidence>
<proteinExistence type="predicted"/>
<feature type="coiled-coil region" evidence="1">
    <location>
        <begin position="92"/>
        <end position="119"/>
    </location>
</feature>
<evidence type="ECO:0000256" key="2">
    <source>
        <dbReference type="SAM" id="MobiDB-lite"/>
    </source>
</evidence>
<feature type="compositionally biased region" description="Basic and acidic residues" evidence="2">
    <location>
        <begin position="1000"/>
        <end position="1032"/>
    </location>
</feature>
<feature type="transmembrane region" description="Helical" evidence="3">
    <location>
        <begin position="1317"/>
        <end position="1334"/>
    </location>
</feature>
<evidence type="ECO:0000256" key="1">
    <source>
        <dbReference type="SAM" id="Coils"/>
    </source>
</evidence>
<accession>A0ABQ4ZZS5</accession>
<gene>
    <name evidence="5" type="ORF">Tco_0801388</name>
</gene>
<evidence type="ECO:0000256" key="3">
    <source>
        <dbReference type="SAM" id="Phobius"/>
    </source>
</evidence>
<dbReference type="Pfam" id="PF07727">
    <property type="entry name" value="RVT_2"/>
    <property type="match status" value="1"/>
</dbReference>
<comment type="caution">
    <text evidence="5">The sequence shown here is derived from an EMBL/GenBank/DDBJ whole genome shotgun (WGS) entry which is preliminary data.</text>
</comment>
<keyword evidence="1" id="KW-0175">Coiled coil</keyword>
<evidence type="ECO:0000313" key="5">
    <source>
        <dbReference type="EMBL" id="GJS94420.1"/>
    </source>
</evidence>
<keyword evidence="3" id="KW-0472">Membrane</keyword>
<evidence type="ECO:0000313" key="6">
    <source>
        <dbReference type="Proteomes" id="UP001151760"/>
    </source>
</evidence>
<sequence length="1339" mass="152089">MSVTTVTEKGTLLGNADLEGIKGKDLMVAQDGLGGYDWSNEFKVEPVNYALMAISSSSSSSSSDNEVQKCSKQCLESFKTLQKNYDSEREKHSRVRLEIQGYELALESLESRILVHEKNELAWEKWEESSKNLDELLNSQLSARDKTGLGYGTQLNEISNNSETDSEISLSVFYVRSSDEENIPVNDSFSKVDGFHAVPPPITGKFLTPRADISFAGLDEYAIRKKIIESKITDLNTKTSETVGKTNEANTQKPKTVYESVNRDKVIIEDWNSDDEDDVSEVQTVSPVKTNETQTVKTRVDKIGQTSQKQGIGFKKIKACFVYKSIDHLIKDCNFHDKHSQEPKLKIVVNTGPRVDKPVWDNTKRVNHQKISKYPHLRKTFVLSGVLTRTGLITPIKQNEKRAVHKVGTARPVSTVRPVSTTRPVSTVRPFALKIAQTSGAIRPIYPRMDNVRPRGSYSPIKSQGGFGGLREITWIMSPKTVDHSCSRRLRQSRDLVTGSCNGFRRGTIDKTLFIKKNKSDIMAYLSDYEDYNGGFVAFGSDPNRGKITGKGKIRTANLDFDDVYFVDELKFNLFSVSQMCDKKNSVLFTETECLILSPSFKLLDESQVVLRAPRKDDVYNLGTIKSMFPSRVITCYIANDATADESKLWHRKIEMDKQHQAIGTKWVFKNKRDERSIVVKNKARLIAHGFIQEEGIDYDEVFAPVARIEVIRLFLAFVSYMGFTIYQMDVKSTFLYDTIKEEVHVHQPPGFVDPAHSNKVYKESFLQRRSMCIESERLYDIQRFQIELHGETSLFLGLQVQVNNLMESLFIQDKSMIGSLMYLTASRPDIMFAVCACARFQVTPKASHLNAVKRIFRPVTMEERFLAENQKTGGCQILAQFTMLHTRRPVVSTMFVEMFWMTDNTLKQSTMLVYYCPQFAGKPVSIQKHQLECDFKFNDAAGIDVFTYRNQAIFYTISIDGVGSWRVCRISDRVISMRKDWKEEVFEDKVDAEGVLRRDSEETRVSTKDLVSTDKPKVSTDKLKVSTDKPNEGTTEPNEGTAEPKDGNSDESAAPSIDLQTISNSLNQQRSLLTLKPLPKIDPKDKGKKVLEEKAESDAESDGVNDVERKFAQLANDEEVARKVQEEWESEEEKKKLAGGYKHAQLNKKKFEEIQVMYEKTDFDHEEENQLRTFLKIVHFEEEEKINYEVLGTRADGSFRVDQDLSSEFLGTDDHPILHKADYLTSAKVLCDAGCTFTQRDNFQLYHGGSISPEGFLPSFLLMVIMVMVFIVVDILVVVIVAILVVVSVSMSVVFSFLSSNFSVFDQWLLEHKVESFITVINIWLYVMAFPKFEASKQ</sequence>
<dbReference type="InterPro" id="IPR013103">
    <property type="entry name" value="RVT_2"/>
</dbReference>
<organism evidence="5 6">
    <name type="scientific">Tanacetum coccineum</name>
    <dbReference type="NCBI Taxonomy" id="301880"/>
    <lineage>
        <taxon>Eukaryota</taxon>
        <taxon>Viridiplantae</taxon>
        <taxon>Streptophyta</taxon>
        <taxon>Embryophyta</taxon>
        <taxon>Tracheophyta</taxon>
        <taxon>Spermatophyta</taxon>
        <taxon>Magnoliopsida</taxon>
        <taxon>eudicotyledons</taxon>
        <taxon>Gunneridae</taxon>
        <taxon>Pentapetalae</taxon>
        <taxon>asterids</taxon>
        <taxon>campanulids</taxon>
        <taxon>Asterales</taxon>
        <taxon>Asteraceae</taxon>
        <taxon>Asteroideae</taxon>
        <taxon>Anthemideae</taxon>
        <taxon>Anthemidinae</taxon>
        <taxon>Tanacetum</taxon>
    </lineage>
</organism>
<dbReference type="PANTHER" id="PTHR11439">
    <property type="entry name" value="GAG-POL-RELATED RETROTRANSPOSON"/>
    <property type="match status" value="1"/>
</dbReference>
<feature type="transmembrane region" description="Helical" evidence="3">
    <location>
        <begin position="1261"/>
        <end position="1287"/>
    </location>
</feature>
<feature type="region of interest" description="Disordered" evidence="2">
    <location>
        <begin position="1000"/>
        <end position="1055"/>
    </location>
</feature>
<name>A0ABQ4ZZS5_9ASTR</name>
<keyword evidence="6" id="KW-1185">Reference proteome</keyword>
<feature type="compositionally biased region" description="Basic and acidic residues" evidence="2">
    <location>
        <begin position="1080"/>
        <end position="1098"/>
    </location>
</feature>
<feature type="region of interest" description="Disordered" evidence="2">
    <location>
        <begin position="1075"/>
        <end position="1105"/>
    </location>
</feature>
<reference evidence="5" key="2">
    <citation type="submission" date="2022-01" db="EMBL/GenBank/DDBJ databases">
        <authorList>
            <person name="Yamashiro T."/>
            <person name="Shiraishi A."/>
            <person name="Satake H."/>
            <person name="Nakayama K."/>
        </authorList>
    </citation>
    <scope>NUCLEOTIDE SEQUENCE</scope>
</reference>
<feature type="domain" description="Reverse transcriptase Ty1/copia-type" evidence="4">
    <location>
        <begin position="654"/>
        <end position="763"/>
    </location>
</feature>
<dbReference type="EMBL" id="BQNB010011730">
    <property type="protein sequence ID" value="GJS94420.1"/>
    <property type="molecule type" value="Genomic_DNA"/>
</dbReference>
<keyword evidence="3" id="KW-0812">Transmembrane</keyword>
<keyword evidence="3" id="KW-1133">Transmembrane helix</keyword>